<feature type="compositionally biased region" description="Basic and acidic residues" evidence="1">
    <location>
        <begin position="101"/>
        <end position="112"/>
    </location>
</feature>
<gene>
    <name evidence="2" type="ORF">PHLGIDRAFT_120536</name>
</gene>
<feature type="region of interest" description="Disordered" evidence="1">
    <location>
        <begin position="337"/>
        <end position="361"/>
    </location>
</feature>
<sequence>MTRSSAYNLRSAPLTSSARQEIAVKRERAASPNLQALSARPRKKQKTQVAQPTAELSGASGSARHTRAHDANPHPDCLVCYPGGITRKVKIEATLVRHTRAHDSVPHPDCDVCRLSQPAKPSRPSRPKKALPRKAKRSTCVSASPTPSLGFDILSSEPDFAPLTPLPADDGSDYCEIVKKEPTDEPSACSFSSSLSHLHEYLAGASIPQSVVLSLNQGAYSHPAHTTLGYAPPKTAKHASQCEQSNHASSANPYSIQISPLCPQSAHIDPSKSSEIAFSRTAADKVLAGVPATRNAASVIPGSLAMNDSYRPVKPSNALPPRLNRKLQKVMLTPLAAPTTSSWDASGSRTNASTEMLSPSLRVPVIPSSNKCLRSLTTRTQPGRSSQLALTSNIEAKLQLPRSSVQDRKLRSLGDSSKSAGSPQHAASHFGPPAALSESTVSTCQDIRGELRQPSLTSGFRDVYSAVSKTVNHPRFPPREPLVSSSPQGQSIVPTIPHAARGSTKLGLMEEVLSHRSRTTKACVSSTPTPQQGHLHRQTPNSDTQISFPASLPLDSLPTPYDSARSTQTKTTSLVLPSVPATETPLASSISPAARNNALPTLGWLSGLRPFHAPLSALTGPGVPGSFVAPHQQDPLPPPPAHNPSAVPRNNRSDSLTAASTILPARKPALQAVHPPHAPGGGDSVSRSNAADSPEPVRPRGERSTGPSPKDPPVSDAVVDFVKVPAMPGSAHPGGADAYQDAVKVETPPDVVQTPSAASPKPSCDAAKATTLRLAYSSEDEPLIIAVKRKAATGAAGVNTEAAVGTAKAAKSGGSKGKRAPRSAKARVKKEDADLAIDNKPKGRKNKTQAARKITSDIDSVPPGGPSNKGEEQEPKKKTARAPRKPRKKAQPKDGGKPQTATGPSSAPVLDSEWQALWSGPSSLFPCPAPWTPSEAWTAQGGRAAPADGHARVWPTDGPESPCDGDTKKEHAGPVLMHPPRHLAYDAGSLMAYQGCRWDADGFNAMELSALPWLASTCAPMVVDGSNGAGAEHIIEGPDFSLPAVDPSWSAYIQLLTDVPATAWAPLEM</sequence>
<accession>A0A0C3NIE2</accession>
<feature type="compositionally biased region" description="Polar residues" evidence="1">
    <location>
        <begin position="483"/>
        <end position="492"/>
    </location>
</feature>
<feature type="compositionally biased region" description="Low complexity" evidence="1">
    <location>
        <begin position="802"/>
        <end position="813"/>
    </location>
</feature>
<name>A0A0C3NIE2_PHLG1</name>
<feature type="region of interest" description="Disordered" evidence="1">
    <location>
        <begin position="671"/>
        <end position="765"/>
    </location>
</feature>
<feature type="region of interest" description="Disordered" evidence="1">
    <location>
        <begin position="399"/>
        <end position="439"/>
    </location>
</feature>
<dbReference type="AlphaFoldDB" id="A0A0C3NIE2"/>
<feature type="region of interest" description="Disordered" evidence="1">
    <location>
        <begin position="792"/>
        <end position="908"/>
    </location>
</feature>
<feature type="region of interest" description="Disordered" evidence="1">
    <location>
        <begin position="1"/>
        <end position="20"/>
    </location>
</feature>
<organism evidence="2 3">
    <name type="scientific">Phlebiopsis gigantea (strain 11061_1 CR5-6)</name>
    <name type="common">White-rot fungus</name>
    <name type="synonym">Peniophora gigantea</name>
    <dbReference type="NCBI Taxonomy" id="745531"/>
    <lineage>
        <taxon>Eukaryota</taxon>
        <taxon>Fungi</taxon>
        <taxon>Dikarya</taxon>
        <taxon>Basidiomycota</taxon>
        <taxon>Agaricomycotina</taxon>
        <taxon>Agaricomycetes</taxon>
        <taxon>Polyporales</taxon>
        <taxon>Phanerochaetaceae</taxon>
        <taxon>Phlebiopsis</taxon>
    </lineage>
</organism>
<feature type="region of interest" description="Disordered" evidence="1">
    <location>
        <begin position="623"/>
        <end position="652"/>
    </location>
</feature>
<feature type="region of interest" description="Disordered" evidence="1">
    <location>
        <begin position="518"/>
        <end position="571"/>
    </location>
</feature>
<feature type="compositionally biased region" description="Basic and acidic residues" evidence="1">
    <location>
        <begin position="829"/>
        <end position="841"/>
    </location>
</feature>
<feature type="compositionally biased region" description="Basic residues" evidence="1">
    <location>
        <begin position="123"/>
        <end position="137"/>
    </location>
</feature>
<proteinExistence type="predicted"/>
<dbReference type="Proteomes" id="UP000053257">
    <property type="component" value="Unassembled WGS sequence"/>
</dbReference>
<feature type="compositionally biased region" description="Polar residues" evidence="1">
    <location>
        <begin position="520"/>
        <end position="548"/>
    </location>
</feature>
<feature type="compositionally biased region" description="Polar residues" evidence="1">
    <location>
        <begin position="1"/>
        <end position="19"/>
    </location>
</feature>
<evidence type="ECO:0000313" key="3">
    <source>
        <dbReference type="Proteomes" id="UP000053257"/>
    </source>
</evidence>
<dbReference type="OrthoDB" id="2804760at2759"/>
<protein>
    <submittedName>
        <fullName evidence="2">Uncharacterized protein</fullName>
    </submittedName>
</protein>
<dbReference type="HOGENOM" id="CLU_287859_0_0_1"/>
<evidence type="ECO:0000313" key="2">
    <source>
        <dbReference type="EMBL" id="KIP04654.1"/>
    </source>
</evidence>
<feature type="compositionally biased region" description="Basic residues" evidence="1">
    <location>
        <begin position="878"/>
        <end position="890"/>
    </location>
</feature>
<feature type="region of interest" description="Disordered" evidence="1">
    <location>
        <begin position="471"/>
        <end position="492"/>
    </location>
</feature>
<dbReference type="EMBL" id="KN840567">
    <property type="protein sequence ID" value="KIP04654.1"/>
    <property type="molecule type" value="Genomic_DNA"/>
</dbReference>
<feature type="region of interest" description="Disordered" evidence="1">
    <location>
        <begin position="100"/>
        <end position="143"/>
    </location>
</feature>
<keyword evidence="3" id="KW-1185">Reference proteome</keyword>
<feature type="compositionally biased region" description="Basic residues" evidence="1">
    <location>
        <begin position="816"/>
        <end position="828"/>
    </location>
</feature>
<evidence type="ECO:0000256" key="1">
    <source>
        <dbReference type="SAM" id="MobiDB-lite"/>
    </source>
</evidence>
<feature type="region of interest" description="Disordered" evidence="1">
    <location>
        <begin position="26"/>
        <end position="74"/>
    </location>
</feature>
<feature type="compositionally biased region" description="Polar residues" evidence="1">
    <location>
        <begin position="338"/>
        <end position="357"/>
    </location>
</feature>
<reference evidence="2 3" key="1">
    <citation type="journal article" date="2014" name="PLoS Genet.">
        <title>Analysis of the Phlebiopsis gigantea genome, transcriptome and secretome provides insight into its pioneer colonization strategies of wood.</title>
        <authorList>
            <person name="Hori C."/>
            <person name="Ishida T."/>
            <person name="Igarashi K."/>
            <person name="Samejima M."/>
            <person name="Suzuki H."/>
            <person name="Master E."/>
            <person name="Ferreira P."/>
            <person name="Ruiz-Duenas F.J."/>
            <person name="Held B."/>
            <person name="Canessa P."/>
            <person name="Larrondo L.F."/>
            <person name="Schmoll M."/>
            <person name="Druzhinina I.S."/>
            <person name="Kubicek C.P."/>
            <person name="Gaskell J.A."/>
            <person name="Kersten P."/>
            <person name="St John F."/>
            <person name="Glasner J."/>
            <person name="Sabat G."/>
            <person name="Splinter BonDurant S."/>
            <person name="Syed K."/>
            <person name="Yadav J."/>
            <person name="Mgbeahuruike A.C."/>
            <person name="Kovalchuk A."/>
            <person name="Asiegbu F.O."/>
            <person name="Lackner G."/>
            <person name="Hoffmeister D."/>
            <person name="Rencoret J."/>
            <person name="Gutierrez A."/>
            <person name="Sun H."/>
            <person name="Lindquist E."/>
            <person name="Barry K."/>
            <person name="Riley R."/>
            <person name="Grigoriev I.V."/>
            <person name="Henrissat B."/>
            <person name="Kues U."/>
            <person name="Berka R.M."/>
            <person name="Martinez A.T."/>
            <person name="Covert S.F."/>
            <person name="Blanchette R.A."/>
            <person name="Cullen D."/>
        </authorList>
    </citation>
    <scope>NUCLEOTIDE SEQUENCE [LARGE SCALE GENOMIC DNA]</scope>
    <source>
        <strain evidence="2 3">11061_1 CR5-6</strain>
    </source>
</reference>